<dbReference type="EMBL" id="BIFQ01000001">
    <property type="protein sequence ID" value="GCE05077.1"/>
    <property type="molecule type" value="Genomic_DNA"/>
</dbReference>
<feature type="transmembrane region" description="Helical" evidence="7">
    <location>
        <begin position="189"/>
        <end position="207"/>
    </location>
</feature>
<feature type="transmembrane region" description="Helical" evidence="7">
    <location>
        <begin position="292"/>
        <end position="318"/>
    </location>
</feature>
<evidence type="ECO:0000259" key="8">
    <source>
        <dbReference type="PROSITE" id="PS50928"/>
    </source>
</evidence>
<keyword evidence="3" id="KW-1003">Cell membrane</keyword>
<dbReference type="Proteomes" id="UP000287224">
    <property type="component" value="Unassembled WGS sequence"/>
</dbReference>
<evidence type="ECO:0000313" key="9">
    <source>
        <dbReference type="EMBL" id="GCE05077.1"/>
    </source>
</evidence>
<keyword evidence="10" id="KW-1185">Reference proteome</keyword>
<comment type="similarity">
    <text evidence="7">Belongs to the binding-protein-dependent transport system permease family.</text>
</comment>
<dbReference type="PANTHER" id="PTHR43163">
    <property type="entry name" value="DIPEPTIDE TRANSPORT SYSTEM PERMEASE PROTEIN DPPB-RELATED"/>
    <property type="match status" value="1"/>
</dbReference>
<evidence type="ECO:0000256" key="6">
    <source>
        <dbReference type="ARBA" id="ARBA00023136"/>
    </source>
</evidence>
<comment type="subcellular location">
    <subcellularLocation>
        <location evidence="1 7">Cell membrane</location>
        <topology evidence="1 7">Multi-pass membrane protein</topology>
    </subcellularLocation>
</comment>
<keyword evidence="6 7" id="KW-0472">Membrane</keyword>
<keyword evidence="2 7" id="KW-0813">Transport</keyword>
<dbReference type="AlphaFoldDB" id="A0A401ZDX2"/>
<reference evidence="10" key="1">
    <citation type="submission" date="2018-12" db="EMBL/GenBank/DDBJ databases">
        <title>Tengunoibacter tsumagoiensis gen. nov., sp. nov., Dictyobacter kobayashii sp. nov., D. alpinus sp. nov., and D. joshuensis sp. nov. and description of Dictyobacteraceae fam. nov. within the order Ktedonobacterales isolated from Tengu-no-mugimeshi.</title>
        <authorList>
            <person name="Wang C.M."/>
            <person name="Zheng Y."/>
            <person name="Sakai Y."/>
            <person name="Toyoda A."/>
            <person name="Minakuchi Y."/>
            <person name="Abe K."/>
            <person name="Yokota A."/>
            <person name="Yabe S."/>
        </authorList>
    </citation>
    <scope>NUCLEOTIDE SEQUENCE [LARGE SCALE GENOMIC DNA]</scope>
    <source>
        <strain evidence="10">S-27</strain>
    </source>
</reference>
<evidence type="ECO:0000256" key="2">
    <source>
        <dbReference type="ARBA" id="ARBA00022448"/>
    </source>
</evidence>
<feature type="domain" description="ABC transmembrane type-1" evidence="8">
    <location>
        <begin position="103"/>
        <end position="311"/>
    </location>
</feature>
<comment type="caution">
    <text evidence="9">The sequence shown here is derived from an EMBL/GenBank/DDBJ whole genome shotgun (WGS) entry which is preliminary data.</text>
</comment>
<dbReference type="InterPro" id="IPR045621">
    <property type="entry name" value="BPD_transp_1_N"/>
</dbReference>
<feature type="transmembrane region" description="Helical" evidence="7">
    <location>
        <begin position="109"/>
        <end position="130"/>
    </location>
</feature>
<dbReference type="CDD" id="cd06261">
    <property type="entry name" value="TM_PBP2"/>
    <property type="match status" value="1"/>
</dbReference>
<evidence type="ECO:0000256" key="3">
    <source>
        <dbReference type="ARBA" id="ARBA00022475"/>
    </source>
</evidence>
<dbReference type="Pfam" id="PF00528">
    <property type="entry name" value="BPD_transp_1"/>
    <property type="match status" value="1"/>
</dbReference>
<evidence type="ECO:0000256" key="1">
    <source>
        <dbReference type="ARBA" id="ARBA00004651"/>
    </source>
</evidence>
<gene>
    <name evidence="9" type="ORF">KDAU_24060</name>
</gene>
<dbReference type="GO" id="GO:0005886">
    <property type="term" value="C:plasma membrane"/>
    <property type="evidence" value="ECO:0007669"/>
    <property type="project" value="UniProtKB-SubCell"/>
</dbReference>
<dbReference type="InterPro" id="IPR035906">
    <property type="entry name" value="MetI-like_sf"/>
</dbReference>
<organism evidence="9 10">
    <name type="scientific">Dictyobacter aurantiacus</name>
    <dbReference type="NCBI Taxonomy" id="1936993"/>
    <lineage>
        <taxon>Bacteria</taxon>
        <taxon>Bacillati</taxon>
        <taxon>Chloroflexota</taxon>
        <taxon>Ktedonobacteria</taxon>
        <taxon>Ktedonobacterales</taxon>
        <taxon>Dictyobacteraceae</taxon>
        <taxon>Dictyobacter</taxon>
    </lineage>
</organism>
<evidence type="ECO:0000256" key="4">
    <source>
        <dbReference type="ARBA" id="ARBA00022692"/>
    </source>
</evidence>
<accession>A0A401ZDX2</accession>
<dbReference type="PANTHER" id="PTHR43163:SF6">
    <property type="entry name" value="DIPEPTIDE TRANSPORT SYSTEM PERMEASE PROTEIN DPPB-RELATED"/>
    <property type="match status" value="1"/>
</dbReference>
<protein>
    <submittedName>
        <fullName evidence="9">Peptide ABC transporter permease</fullName>
    </submittedName>
</protein>
<feature type="transmembrane region" description="Helical" evidence="7">
    <location>
        <begin position="142"/>
        <end position="166"/>
    </location>
</feature>
<dbReference type="InterPro" id="IPR000515">
    <property type="entry name" value="MetI-like"/>
</dbReference>
<evidence type="ECO:0000313" key="10">
    <source>
        <dbReference type="Proteomes" id="UP000287224"/>
    </source>
</evidence>
<sequence length="325" mass="36587">MHSEDHGMTRFLVKRLIGLFFILIGVTFITFILGYLAPGDPIKESMGDHFNPTLWLQLRHAYGFDLPWYQQYLNFLIRLAHFDLGTSFHPQQRAVWDILKDGVPISVELSLWGALVTLLMGIPVGIISAIKANTWIDTTNMSIALILYALPSFILSVFVQLLLLWIDKTGLGWPISGWGDPWQYTWSDIQYKLVPILTYGAAGYAYYARLTRTTMLEVLRQDYVRTARAKGLREKAVIYRHTLRNAIIPLITAVGLLLGLLVTGSFFIENIFNIPGIANITVSAVSQRNYPVIQATTILVAIGVVFGNLISDILYGIVDPRIKTE</sequence>
<feature type="transmembrane region" description="Helical" evidence="7">
    <location>
        <begin position="12"/>
        <end position="37"/>
    </location>
</feature>
<name>A0A401ZDX2_9CHLR</name>
<dbReference type="PROSITE" id="PS50928">
    <property type="entry name" value="ABC_TM1"/>
    <property type="match status" value="1"/>
</dbReference>
<dbReference type="SUPFAM" id="SSF161098">
    <property type="entry name" value="MetI-like"/>
    <property type="match status" value="1"/>
</dbReference>
<keyword evidence="4 7" id="KW-0812">Transmembrane</keyword>
<dbReference type="GO" id="GO:0055085">
    <property type="term" value="P:transmembrane transport"/>
    <property type="evidence" value="ECO:0007669"/>
    <property type="project" value="InterPro"/>
</dbReference>
<evidence type="ECO:0000256" key="7">
    <source>
        <dbReference type="RuleBase" id="RU363032"/>
    </source>
</evidence>
<proteinExistence type="inferred from homology"/>
<feature type="transmembrane region" description="Helical" evidence="7">
    <location>
        <begin position="247"/>
        <end position="272"/>
    </location>
</feature>
<dbReference type="Gene3D" id="1.10.3720.10">
    <property type="entry name" value="MetI-like"/>
    <property type="match status" value="1"/>
</dbReference>
<keyword evidence="5 7" id="KW-1133">Transmembrane helix</keyword>
<dbReference type="Pfam" id="PF19300">
    <property type="entry name" value="BPD_transp_1_N"/>
    <property type="match status" value="1"/>
</dbReference>
<evidence type="ECO:0000256" key="5">
    <source>
        <dbReference type="ARBA" id="ARBA00022989"/>
    </source>
</evidence>